<comment type="caution">
    <text evidence="1">The sequence shown here is derived from an EMBL/GenBank/DDBJ whole genome shotgun (WGS) entry which is preliminary data.</text>
</comment>
<accession>A0AAD7S1B4</accession>
<organism evidence="1 2">
    <name type="scientific">Aldrovandia affinis</name>
    <dbReference type="NCBI Taxonomy" id="143900"/>
    <lineage>
        <taxon>Eukaryota</taxon>
        <taxon>Metazoa</taxon>
        <taxon>Chordata</taxon>
        <taxon>Craniata</taxon>
        <taxon>Vertebrata</taxon>
        <taxon>Euteleostomi</taxon>
        <taxon>Actinopterygii</taxon>
        <taxon>Neopterygii</taxon>
        <taxon>Teleostei</taxon>
        <taxon>Notacanthiformes</taxon>
        <taxon>Halosauridae</taxon>
        <taxon>Aldrovandia</taxon>
    </lineage>
</organism>
<reference evidence="1" key="1">
    <citation type="journal article" date="2023" name="Science">
        <title>Genome structures resolve the early diversification of teleost fishes.</title>
        <authorList>
            <person name="Parey E."/>
            <person name="Louis A."/>
            <person name="Montfort J."/>
            <person name="Bouchez O."/>
            <person name="Roques C."/>
            <person name="Iampietro C."/>
            <person name="Lluch J."/>
            <person name="Castinel A."/>
            <person name="Donnadieu C."/>
            <person name="Desvignes T."/>
            <person name="Floi Bucao C."/>
            <person name="Jouanno E."/>
            <person name="Wen M."/>
            <person name="Mejri S."/>
            <person name="Dirks R."/>
            <person name="Jansen H."/>
            <person name="Henkel C."/>
            <person name="Chen W.J."/>
            <person name="Zahm M."/>
            <person name="Cabau C."/>
            <person name="Klopp C."/>
            <person name="Thompson A.W."/>
            <person name="Robinson-Rechavi M."/>
            <person name="Braasch I."/>
            <person name="Lecointre G."/>
            <person name="Bobe J."/>
            <person name="Postlethwait J.H."/>
            <person name="Berthelot C."/>
            <person name="Roest Crollius H."/>
            <person name="Guiguen Y."/>
        </authorList>
    </citation>
    <scope>NUCLEOTIDE SEQUENCE</scope>
    <source>
        <strain evidence="1">NC1722</strain>
    </source>
</reference>
<dbReference type="EMBL" id="JAINUG010000129">
    <property type="protein sequence ID" value="KAJ8394135.1"/>
    <property type="molecule type" value="Genomic_DNA"/>
</dbReference>
<dbReference type="Proteomes" id="UP001221898">
    <property type="component" value="Unassembled WGS sequence"/>
</dbReference>
<proteinExistence type="predicted"/>
<gene>
    <name evidence="1" type="ORF">AAFF_G00049400</name>
</gene>
<protein>
    <submittedName>
        <fullName evidence="1">Uncharacterized protein</fullName>
    </submittedName>
</protein>
<evidence type="ECO:0000313" key="2">
    <source>
        <dbReference type="Proteomes" id="UP001221898"/>
    </source>
</evidence>
<dbReference type="AlphaFoldDB" id="A0AAD7S1B4"/>
<name>A0AAD7S1B4_9TELE</name>
<keyword evidence="2" id="KW-1185">Reference proteome</keyword>
<evidence type="ECO:0000313" key="1">
    <source>
        <dbReference type="EMBL" id="KAJ8394135.1"/>
    </source>
</evidence>
<sequence length="92" mass="9784">MGGPKVKATDSCVVATVARRPWERRIIGLCLAQGGPEFMWGLLSARISSRRPCNPVARRLLCSASATAGRMPSSAHIGGHTRLSALVCALLR</sequence>